<dbReference type="EMBL" id="JAPMOS010000014">
    <property type="protein sequence ID" value="KAJ4460231.1"/>
    <property type="molecule type" value="Genomic_DNA"/>
</dbReference>
<dbReference type="InterPro" id="IPR001810">
    <property type="entry name" value="F-box_dom"/>
</dbReference>
<accession>A0ABQ8UQB8</accession>
<evidence type="ECO:0000313" key="6">
    <source>
        <dbReference type="Proteomes" id="UP001141327"/>
    </source>
</evidence>
<dbReference type="Pfam" id="PF00071">
    <property type="entry name" value="Ras"/>
    <property type="match status" value="1"/>
</dbReference>
<reference evidence="5" key="1">
    <citation type="journal article" date="2022" name="bioRxiv">
        <title>Genomics of Preaxostyla Flagellates Illuminates Evolutionary Transitions and the Path Towards Mitochondrial Loss.</title>
        <authorList>
            <person name="Novak L.V.F."/>
            <person name="Treitli S.C."/>
            <person name="Pyrih J."/>
            <person name="Halakuc P."/>
            <person name="Pipaliya S.V."/>
            <person name="Vacek V."/>
            <person name="Brzon O."/>
            <person name="Soukal P."/>
            <person name="Eme L."/>
            <person name="Dacks J.B."/>
            <person name="Karnkowska A."/>
            <person name="Elias M."/>
            <person name="Hampl V."/>
        </authorList>
    </citation>
    <scope>NUCLEOTIDE SEQUENCE</scope>
    <source>
        <strain evidence="5">RCP-MX</strain>
    </source>
</reference>
<protein>
    <submittedName>
        <fullName evidence="5">LUC7 related protein</fullName>
    </submittedName>
</protein>
<feature type="region of interest" description="Disordered" evidence="3">
    <location>
        <begin position="940"/>
        <end position="972"/>
    </location>
</feature>
<feature type="compositionally biased region" description="Pro residues" evidence="3">
    <location>
        <begin position="379"/>
        <end position="392"/>
    </location>
</feature>
<keyword evidence="6" id="KW-1185">Reference proteome</keyword>
<name>A0ABQ8UQB8_9EUKA</name>
<dbReference type="InterPro" id="IPR004882">
    <property type="entry name" value="Luc7-rel"/>
</dbReference>
<dbReference type="SUPFAM" id="SSF81383">
    <property type="entry name" value="F-box domain"/>
    <property type="match status" value="1"/>
</dbReference>
<dbReference type="Pfam" id="PF00646">
    <property type="entry name" value="F-box"/>
    <property type="match status" value="1"/>
</dbReference>
<evidence type="ECO:0000259" key="4">
    <source>
        <dbReference type="PROSITE" id="PS50181"/>
    </source>
</evidence>
<feature type="domain" description="F-box" evidence="4">
    <location>
        <begin position="514"/>
        <end position="561"/>
    </location>
</feature>
<evidence type="ECO:0000313" key="5">
    <source>
        <dbReference type="EMBL" id="KAJ4460231.1"/>
    </source>
</evidence>
<evidence type="ECO:0000256" key="2">
    <source>
        <dbReference type="SAM" id="Coils"/>
    </source>
</evidence>
<proteinExistence type="inferred from homology"/>
<dbReference type="PANTHER" id="PTHR12375">
    <property type="entry name" value="RNA-BINDING PROTEIN LUC7-RELATED"/>
    <property type="match status" value="1"/>
</dbReference>
<dbReference type="InterPro" id="IPR027417">
    <property type="entry name" value="P-loop_NTPase"/>
</dbReference>
<gene>
    <name evidence="5" type="ORF">PAPYR_3621</name>
</gene>
<dbReference type="Gene3D" id="3.40.50.300">
    <property type="entry name" value="P-loop containing nucleotide triphosphate hydrolases"/>
    <property type="match status" value="1"/>
</dbReference>
<dbReference type="Proteomes" id="UP001141327">
    <property type="component" value="Unassembled WGS sequence"/>
</dbReference>
<dbReference type="PROSITE" id="PS50181">
    <property type="entry name" value="FBOX"/>
    <property type="match status" value="1"/>
</dbReference>
<organism evidence="5 6">
    <name type="scientific">Paratrimastix pyriformis</name>
    <dbReference type="NCBI Taxonomy" id="342808"/>
    <lineage>
        <taxon>Eukaryota</taxon>
        <taxon>Metamonada</taxon>
        <taxon>Preaxostyla</taxon>
        <taxon>Paratrimastigidae</taxon>
        <taxon>Paratrimastix</taxon>
    </lineage>
</organism>
<keyword evidence="2" id="KW-0175">Coiled coil</keyword>
<feature type="region of interest" description="Disordered" evidence="3">
    <location>
        <begin position="371"/>
        <end position="431"/>
    </location>
</feature>
<feature type="coiled-coil region" evidence="2">
    <location>
        <begin position="168"/>
        <end position="214"/>
    </location>
</feature>
<comment type="caution">
    <text evidence="5">The sequence shown here is derived from an EMBL/GenBank/DDBJ whole genome shotgun (WGS) entry which is preliminary data.</text>
</comment>
<comment type="similarity">
    <text evidence="1">Belongs to the Luc7 family.</text>
</comment>
<dbReference type="InterPro" id="IPR001806">
    <property type="entry name" value="Small_GTPase"/>
</dbReference>
<dbReference type="Pfam" id="PF03194">
    <property type="entry name" value="LUC7"/>
    <property type="match status" value="1"/>
</dbReference>
<evidence type="ECO:0000256" key="1">
    <source>
        <dbReference type="ARBA" id="ARBA00005655"/>
    </source>
</evidence>
<evidence type="ECO:0000256" key="3">
    <source>
        <dbReference type="SAM" id="MobiDB-lite"/>
    </source>
</evidence>
<dbReference type="InterPro" id="IPR036047">
    <property type="entry name" value="F-box-like_dom_sf"/>
</dbReference>
<sequence>MYVREDHEDVRTPREISFPAPSNRLNGGRNLNERLLVHLFMTDIFRQQLDLLMGLDRNGEVTQAGSYKDPDQCHYFLCGCCPGQLFLNTKVAVKSCDREHNEVYKGQYERDFEGDRKAGIFDRLGYASELERYLDRLVAECDRRIDQERHRLEVTLERQQDTAVEIQSTELSLKINELMEQAEKMGEEGRVSESMQLMQQVEDLKRQKDAANSMAAVRVMVVGPASSDSRNANGDKVRPAEGMLASPCPVVSECPFSDPGIDPATPTTFGTTQQAQKLRVCEVCGALLSLTETDRRLADHFGGKLHLGYLAIRKHLVFLRDARASFRAERAAELERDRARTRSALWPPLPLPPRRPIPSLMLSRPFIVSSGPPQDAEYYPPPDGSYPPPGDYPPEDNYHREGPRSRYPPPPADYGGEYYDGPRGDSKPSLSFTDAGTRYTISSDLDLQSMITAAGISHQMPIVHVNSATIFTSVVPPMPTYAKVPPPPVPPVVLPAPKKIKDAPAEPETPSGPSFPLFDLPPELLNHVLVRLPIATLIALRQSCRFLADLLKRDVAPLTRLGYGLSDEPRLPPRADLDTEAAKGAQLSRPWREVRADPSGELLTPSRPLSQLSLTALSDSLADLASEAPAPLYRVCIFGFGSTGKRQFLRDLHCHPPPGDCGQEMPPASMFLQQNDPSAFATAGVGQPPNGWGPLGYRVTRPHRMVLPTAQGLVRLDLMVAFAPGDEGYPLMIGPQGQLGLPAPQPPFIVPRPLIPFGGFPAPAPFGAPAPAPALGLFGAPTPAQAPLFGAACPAPGLFGAPAPAAVVGLFGAPAAAPAPAPAPFFRDAAPTAGGPQEAAPEHPLKLGGEAAWARGWKPNPAVQGLFLRDDELLEGPEAARLPRMDGALILFEVASRMSYKQVPTFYRDVQRTCSDSASGTIPAVLVANKIDVRDVTVHRSTPPLVPTTPPRGGHADPAGPHPGRPAGRRVDPVRLPQVATSSEEPVLRATMTAYSEQCCPVYHFDDNDDY</sequence>